<accession>A0A6H5FX75</accession>
<evidence type="ECO:0000259" key="1">
    <source>
        <dbReference type="PROSITE" id="PS51186"/>
    </source>
</evidence>
<dbReference type="Proteomes" id="UP000479000">
    <property type="component" value="Unassembled WGS sequence"/>
</dbReference>
<dbReference type="CDD" id="cd04301">
    <property type="entry name" value="NAT_SF"/>
    <property type="match status" value="1"/>
</dbReference>
<dbReference type="EMBL" id="CADCXU010001816">
    <property type="protein sequence ID" value="CAA9994218.1"/>
    <property type="molecule type" value="Genomic_DNA"/>
</dbReference>
<dbReference type="GO" id="GO:0008080">
    <property type="term" value="F:N-acetyltransferase activity"/>
    <property type="evidence" value="ECO:0007669"/>
    <property type="project" value="TreeGrafter"/>
</dbReference>
<dbReference type="AlphaFoldDB" id="A0A6H5FX75"/>
<sequence length="202" mass="23081">MTATDPAILQYYLTLMNENMSLYAQVPDSREILGVAINSKNTITTQFELKSLANRLASDEARRYMSFMAQLEERGNVFKTLAVDKAFAVEALAVGKRYRRRGIGQMLLEEAVKQAKRTDYPLIKVSTGSKYAQRAALTCGQYRRHFSRPALTFRDDRGLPWMKNDLCYPHDAIEILLADLRPKATVVKKEPVCDRYGLEKYD</sequence>
<evidence type="ECO:0000313" key="3">
    <source>
        <dbReference type="Proteomes" id="UP000479000"/>
    </source>
</evidence>
<gene>
    <name evidence="2" type="ORF">NTEN_LOCUS1034</name>
</gene>
<name>A0A6H5FX75_9HEMI</name>
<dbReference type="Pfam" id="PF00583">
    <property type="entry name" value="Acetyltransf_1"/>
    <property type="match status" value="1"/>
</dbReference>
<protein>
    <recommendedName>
        <fullName evidence="1">N-acetyltransferase domain-containing protein</fullName>
    </recommendedName>
</protein>
<dbReference type="PANTHER" id="PTHR20905">
    <property type="entry name" value="N-ACETYLTRANSFERASE-RELATED"/>
    <property type="match status" value="1"/>
</dbReference>
<dbReference type="PROSITE" id="PS51186">
    <property type="entry name" value="GNAT"/>
    <property type="match status" value="1"/>
</dbReference>
<evidence type="ECO:0000313" key="2">
    <source>
        <dbReference type="EMBL" id="CAA9994218.1"/>
    </source>
</evidence>
<dbReference type="Gene3D" id="3.40.630.30">
    <property type="match status" value="1"/>
</dbReference>
<feature type="domain" description="N-acetyltransferase" evidence="1">
    <location>
        <begin position="24"/>
        <end position="167"/>
    </location>
</feature>
<proteinExistence type="predicted"/>
<dbReference type="InterPro" id="IPR000182">
    <property type="entry name" value="GNAT_dom"/>
</dbReference>
<reference evidence="2 3" key="1">
    <citation type="submission" date="2020-02" db="EMBL/GenBank/DDBJ databases">
        <authorList>
            <person name="Ferguson B K."/>
        </authorList>
    </citation>
    <scope>NUCLEOTIDE SEQUENCE [LARGE SCALE GENOMIC DNA]</scope>
</reference>
<dbReference type="InterPro" id="IPR016181">
    <property type="entry name" value="Acyl_CoA_acyltransferase"/>
</dbReference>
<dbReference type="OrthoDB" id="6602833at2759"/>
<dbReference type="PANTHER" id="PTHR20905:SF1">
    <property type="entry name" value="AT07410P-RELATED"/>
    <property type="match status" value="1"/>
</dbReference>
<organism evidence="2 3">
    <name type="scientific">Nesidiocoris tenuis</name>
    <dbReference type="NCBI Taxonomy" id="355587"/>
    <lineage>
        <taxon>Eukaryota</taxon>
        <taxon>Metazoa</taxon>
        <taxon>Ecdysozoa</taxon>
        <taxon>Arthropoda</taxon>
        <taxon>Hexapoda</taxon>
        <taxon>Insecta</taxon>
        <taxon>Pterygota</taxon>
        <taxon>Neoptera</taxon>
        <taxon>Paraneoptera</taxon>
        <taxon>Hemiptera</taxon>
        <taxon>Heteroptera</taxon>
        <taxon>Panheteroptera</taxon>
        <taxon>Cimicomorpha</taxon>
        <taxon>Miridae</taxon>
        <taxon>Dicyphina</taxon>
        <taxon>Nesidiocoris</taxon>
    </lineage>
</organism>
<keyword evidence="3" id="KW-1185">Reference proteome</keyword>
<dbReference type="SUPFAM" id="SSF55729">
    <property type="entry name" value="Acyl-CoA N-acyltransferases (Nat)"/>
    <property type="match status" value="1"/>
</dbReference>